<dbReference type="Proteomes" id="UP000007755">
    <property type="component" value="Unassembled WGS sequence"/>
</dbReference>
<dbReference type="InParanoid" id="F4WQZ8"/>
<dbReference type="eggNOG" id="ENOG502SMHT">
    <property type="taxonomic scope" value="Eukaryota"/>
</dbReference>
<dbReference type="InterPro" id="IPR041426">
    <property type="entry name" value="Mos1_HTH"/>
</dbReference>
<evidence type="ECO:0000313" key="3">
    <source>
        <dbReference type="Proteomes" id="UP000007755"/>
    </source>
</evidence>
<dbReference type="InterPro" id="IPR052709">
    <property type="entry name" value="Transposase-MT_Hybrid"/>
</dbReference>
<reference evidence="2" key="1">
    <citation type="submission" date="2011-02" db="EMBL/GenBank/DDBJ databases">
        <title>The genome of the leaf-cutting ant Acromyrmex echinatior suggests key adaptations to social evolution and fungus farming.</title>
        <authorList>
            <person name="Nygaard S."/>
            <person name="Zhang G."/>
        </authorList>
    </citation>
    <scope>NUCLEOTIDE SEQUENCE</scope>
</reference>
<dbReference type="Gene3D" id="1.10.10.1450">
    <property type="match status" value="1"/>
</dbReference>
<dbReference type="GO" id="GO:0003676">
    <property type="term" value="F:nucleic acid binding"/>
    <property type="evidence" value="ECO:0007669"/>
    <property type="project" value="InterPro"/>
</dbReference>
<sequence length="188" mass="21847">MEKQEYRILIKHCFLMGKTSEQSLKWLQKCYPTSAPSRTTVYRWFSEFKMGRTSTEDAPRSGRPKEATNAEIAKQVHRIVLSDRKVKLHELTEAVGISKERAGYILHDILEMKKLSARWVPRLLTIDQKQQRVDDSTVGLAFTSNEEVIAETEAYFEGLDVSYYRKGIEMLENRYTKCIALEGNYVEE</sequence>
<name>F4WQZ8_ACREC</name>
<organism evidence="3">
    <name type="scientific">Acromyrmex echinatior</name>
    <name type="common">Panamanian leafcutter ant</name>
    <name type="synonym">Acromyrmex octospinosus echinatior</name>
    <dbReference type="NCBI Taxonomy" id="103372"/>
    <lineage>
        <taxon>Eukaryota</taxon>
        <taxon>Metazoa</taxon>
        <taxon>Ecdysozoa</taxon>
        <taxon>Arthropoda</taxon>
        <taxon>Hexapoda</taxon>
        <taxon>Insecta</taxon>
        <taxon>Pterygota</taxon>
        <taxon>Neoptera</taxon>
        <taxon>Endopterygota</taxon>
        <taxon>Hymenoptera</taxon>
        <taxon>Apocrita</taxon>
        <taxon>Aculeata</taxon>
        <taxon>Formicoidea</taxon>
        <taxon>Formicidae</taxon>
        <taxon>Myrmicinae</taxon>
        <taxon>Acromyrmex</taxon>
    </lineage>
</organism>
<proteinExistence type="predicted"/>
<evidence type="ECO:0000259" key="1">
    <source>
        <dbReference type="Pfam" id="PF17906"/>
    </source>
</evidence>
<dbReference type="OrthoDB" id="10059877at2759"/>
<dbReference type="PANTHER" id="PTHR46060:SF1">
    <property type="entry name" value="MARINER MOS1 TRANSPOSASE-LIKE PROTEIN"/>
    <property type="match status" value="1"/>
</dbReference>
<dbReference type="Gene3D" id="3.30.420.10">
    <property type="entry name" value="Ribonuclease H-like superfamily/Ribonuclease H"/>
    <property type="match status" value="1"/>
</dbReference>
<dbReference type="Pfam" id="PF17906">
    <property type="entry name" value="HTH_48"/>
    <property type="match status" value="1"/>
</dbReference>
<accession>F4WQZ8</accession>
<dbReference type="EMBL" id="GL888279">
    <property type="protein sequence ID" value="EGI63373.1"/>
    <property type="molecule type" value="Genomic_DNA"/>
</dbReference>
<dbReference type="PANTHER" id="PTHR46060">
    <property type="entry name" value="MARINER MOS1 TRANSPOSASE-LIKE PROTEIN"/>
    <property type="match status" value="1"/>
</dbReference>
<dbReference type="AlphaFoldDB" id="F4WQZ8"/>
<protein>
    <submittedName>
        <fullName evidence="2">FLJ37770-like protein</fullName>
    </submittedName>
</protein>
<gene>
    <name evidence="2" type="ORF">G5I_08244</name>
</gene>
<evidence type="ECO:0000313" key="2">
    <source>
        <dbReference type="EMBL" id="EGI63373.1"/>
    </source>
</evidence>
<feature type="domain" description="Mos1 transposase HTH" evidence="1">
    <location>
        <begin position="3"/>
        <end position="51"/>
    </location>
</feature>
<keyword evidence="3" id="KW-1185">Reference proteome</keyword>
<dbReference type="InterPro" id="IPR036397">
    <property type="entry name" value="RNaseH_sf"/>
</dbReference>